<keyword evidence="2" id="KW-0732">Signal</keyword>
<evidence type="ECO:0000256" key="2">
    <source>
        <dbReference type="SAM" id="SignalP"/>
    </source>
</evidence>
<evidence type="ECO:0000256" key="1">
    <source>
        <dbReference type="SAM" id="MobiDB-lite"/>
    </source>
</evidence>
<feature type="compositionally biased region" description="Basic and acidic residues" evidence="1">
    <location>
        <begin position="33"/>
        <end position="45"/>
    </location>
</feature>
<evidence type="ECO:0000313" key="3">
    <source>
        <dbReference type="EMBL" id="QFQ61095.1"/>
    </source>
</evidence>
<feature type="chain" id="PRO_5024334564" evidence="2">
    <location>
        <begin position="21"/>
        <end position="85"/>
    </location>
</feature>
<sequence>MHLSLAGSAVLMLLLLFTLGNFVGIQSGQITRDMDSGQLRDDRRNPQSQWKPRTLVKKSSCKKSCTKDGDCKYSCTKCTHLSKCM</sequence>
<name>A0A5P8I0P7_CONMA</name>
<dbReference type="EMBL" id="MN517412">
    <property type="protein sequence ID" value="QFQ61095.1"/>
    <property type="molecule type" value="mRNA"/>
</dbReference>
<feature type="region of interest" description="Disordered" evidence="1">
    <location>
        <begin position="33"/>
        <end position="54"/>
    </location>
</feature>
<accession>A0A5P8I0P7</accession>
<proteinExistence type="evidence at transcript level"/>
<protein>
    <submittedName>
        <fullName evidence="3">Conotoxin superfamily P</fullName>
    </submittedName>
</protein>
<organism evidence="3">
    <name type="scientific">Conus magus</name>
    <name type="common">Magical cone</name>
    <dbReference type="NCBI Taxonomy" id="6492"/>
    <lineage>
        <taxon>Eukaryota</taxon>
        <taxon>Metazoa</taxon>
        <taxon>Spiralia</taxon>
        <taxon>Lophotrochozoa</taxon>
        <taxon>Mollusca</taxon>
        <taxon>Gastropoda</taxon>
        <taxon>Caenogastropoda</taxon>
        <taxon>Neogastropoda</taxon>
        <taxon>Conoidea</taxon>
        <taxon>Conidae</taxon>
        <taxon>Conus</taxon>
        <taxon>Pionoconus</taxon>
    </lineage>
</organism>
<dbReference type="AlphaFoldDB" id="A0A5P8I0P7"/>
<feature type="signal peptide" evidence="2">
    <location>
        <begin position="1"/>
        <end position="20"/>
    </location>
</feature>
<reference evidence="3" key="1">
    <citation type="journal article" date="2019" name="Mar. Drugs">
        <title>Conotoxin diversity in the venom gland transcriptome of the Magician's Cone, Pionoconus magus.</title>
        <authorList>
            <person name="Pardos-Blas J.R."/>
            <person name="Irisarri I."/>
            <person name="Abalde S."/>
            <person name="Tenorio M.J."/>
            <person name="Zardoya R."/>
        </authorList>
    </citation>
    <scope>NUCLEOTIDE SEQUENCE</scope>
    <source>
        <tissue evidence="3">Venom gland</tissue>
    </source>
</reference>